<evidence type="ECO:0000256" key="1">
    <source>
        <dbReference type="SAM" id="MobiDB-lite"/>
    </source>
</evidence>
<dbReference type="EMBL" id="CAAALY010054890">
    <property type="protein sequence ID" value="VEL22143.1"/>
    <property type="molecule type" value="Genomic_DNA"/>
</dbReference>
<dbReference type="AlphaFoldDB" id="A0A448WWV4"/>
<feature type="compositionally biased region" description="Low complexity" evidence="1">
    <location>
        <begin position="132"/>
        <end position="153"/>
    </location>
</feature>
<evidence type="ECO:0000313" key="2">
    <source>
        <dbReference type="EMBL" id="VEL22143.1"/>
    </source>
</evidence>
<gene>
    <name evidence="2" type="ORF">PXEA_LOCUS15583</name>
</gene>
<accession>A0A448WWV4</accession>
<evidence type="ECO:0000313" key="3">
    <source>
        <dbReference type="Proteomes" id="UP000784294"/>
    </source>
</evidence>
<feature type="compositionally biased region" description="Low complexity" evidence="1">
    <location>
        <begin position="299"/>
        <end position="309"/>
    </location>
</feature>
<reference evidence="2" key="1">
    <citation type="submission" date="2018-11" db="EMBL/GenBank/DDBJ databases">
        <authorList>
            <consortium name="Pathogen Informatics"/>
        </authorList>
    </citation>
    <scope>NUCLEOTIDE SEQUENCE</scope>
</reference>
<keyword evidence="3" id="KW-1185">Reference proteome</keyword>
<proteinExistence type="predicted"/>
<feature type="compositionally biased region" description="Basic residues" evidence="1">
    <location>
        <begin position="286"/>
        <end position="298"/>
    </location>
</feature>
<name>A0A448WWV4_9PLAT</name>
<protein>
    <submittedName>
        <fullName evidence="2">Uncharacterized protein</fullName>
    </submittedName>
</protein>
<feature type="region of interest" description="Disordered" evidence="1">
    <location>
        <begin position="124"/>
        <end position="153"/>
    </location>
</feature>
<sequence>MAAAGHLTNPTSGIKLSASAASSSVFTPSPATVTLRPGLCASSNILLTSSMTTASTNTTTTTEAQTSNIFRGSSSSNNIGITTLFPSTSGSGATSTSGKGQVIGLLDPRTGLQLRLTDTSTITLSGASASNPTSTQHQHSSPQTPQPPLSSTAAAAAAAAAAAGLLPPGAREMLINGILAPAGSLGSLSASGLLPAALQTVAASHLTLTGLSANMSLDGNGSGGLSRHSHDIDIFEPGLARLLPVVSTASDDLLVDEAIRLSSSGTIRLVPTIASTATTVTTPSHTHTHAHPHTHLHAHTSTTTPSLTTSGDSTCQN</sequence>
<dbReference type="Proteomes" id="UP000784294">
    <property type="component" value="Unassembled WGS sequence"/>
</dbReference>
<organism evidence="2 3">
    <name type="scientific">Protopolystoma xenopodis</name>
    <dbReference type="NCBI Taxonomy" id="117903"/>
    <lineage>
        <taxon>Eukaryota</taxon>
        <taxon>Metazoa</taxon>
        <taxon>Spiralia</taxon>
        <taxon>Lophotrochozoa</taxon>
        <taxon>Platyhelminthes</taxon>
        <taxon>Monogenea</taxon>
        <taxon>Polyopisthocotylea</taxon>
        <taxon>Polystomatidea</taxon>
        <taxon>Polystomatidae</taxon>
        <taxon>Protopolystoma</taxon>
    </lineage>
</organism>
<feature type="region of interest" description="Disordered" evidence="1">
    <location>
        <begin position="282"/>
        <end position="317"/>
    </location>
</feature>
<comment type="caution">
    <text evidence="2">The sequence shown here is derived from an EMBL/GenBank/DDBJ whole genome shotgun (WGS) entry which is preliminary data.</text>
</comment>
<feature type="non-terminal residue" evidence="2">
    <location>
        <position position="1"/>
    </location>
</feature>